<dbReference type="RefSeq" id="WP_024122625.1">
    <property type="nucleotide sequence ID" value="NZ_ASJT01000089.1"/>
</dbReference>
<dbReference type="InterPro" id="IPR002549">
    <property type="entry name" value="AI-2E-like"/>
</dbReference>
<evidence type="ECO:0000256" key="6">
    <source>
        <dbReference type="SAM" id="Phobius"/>
    </source>
</evidence>
<evidence type="ECO:0000256" key="5">
    <source>
        <dbReference type="ARBA" id="ARBA00023136"/>
    </source>
</evidence>
<keyword evidence="10" id="KW-1185">Reference proteome</keyword>
<comment type="subcellular location">
    <subcellularLocation>
        <location evidence="1">Membrane</location>
        <topology evidence="1">Multi-pass membrane protein</topology>
    </subcellularLocation>
</comment>
<feature type="transmembrane region" description="Helical" evidence="6">
    <location>
        <begin position="43"/>
        <end position="68"/>
    </location>
</feature>
<feature type="transmembrane region" description="Helical" evidence="6">
    <location>
        <begin position="326"/>
        <end position="351"/>
    </location>
</feature>
<proteinExistence type="inferred from homology"/>
<feature type="transmembrane region" description="Helical" evidence="6">
    <location>
        <begin position="261"/>
        <end position="278"/>
    </location>
</feature>
<dbReference type="GeneID" id="50136348"/>
<dbReference type="Pfam" id="PF01594">
    <property type="entry name" value="AI-2E_transport"/>
    <property type="match status" value="1"/>
</dbReference>
<evidence type="ECO:0000256" key="4">
    <source>
        <dbReference type="ARBA" id="ARBA00022989"/>
    </source>
</evidence>
<organism evidence="7 9">
    <name type="scientific">Bacillus halotolerans</name>
    <dbReference type="NCBI Taxonomy" id="260554"/>
    <lineage>
        <taxon>Bacteria</taxon>
        <taxon>Bacillati</taxon>
        <taxon>Bacillota</taxon>
        <taxon>Bacilli</taxon>
        <taxon>Bacillales</taxon>
        <taxon>Bacillaceae</taxon>
        <taxon>Bacillus</taxon>
    </lineage>
</organism>
<feature type="transmembrane region" description="Helical" evidence="6">
    <location>
        <begin position="20"/>
        <end position="37"/>
    </location>
</feature>
<dbReference type="PANTHER" id="PTHR21716:SF69">
    <property type="entry name" value="TRANSPORT PROTEIN YUBA-RELATED"/>
    <property type="match status" value="1"/>
</dbReference>
<feature type="transmembrane region" description="Helical" evidence="6">
    <location>
        <begin position="285"/>
        <end position="306"/>
    </location>
</feature>
<keyword evidence="4 6" id="KW-1133">Transmembrane helix</keyword>
<reference evidence="8" key="2">
    <citation type="submission" date="2022-12" db="EMBL/GenBank/DDBJ databases">
        <title>Genomic of Bacillus halotolerans.</title>
        <authorList>
            <person name="Xu G."/>
            <person name="Ding Y."/>
        </authorList>
    </citation>
    <scope>NUCLEOTIDE SEQUENCE</scope>
    <source>
        <strain evidence="8">B13</strain>
    </source>
</reference>
<gene>
    <name evidence="7" type="ORF">MOF03_16640</name>
    <name evidence="8" type="ORF">O0R52_16145</name>
</gene>
<dbReference type="GO" id="GO:0055085">
    <property type="term" value="P:transmembrane transport"/>
    <property type="evidence" value="ECO:0007669"/>
    <property type="project" value="TreeGrafter"/>
</dbReference>
<dbReference type="GO" id="GO:0016020">
    <property type="term" value="C:membrane"/>
    <property type="evidence" value="ECO:0007669"/>
    <property type="project" value="UniProtKB-SubCell"/>
</dbReference>
<evidence type="ECO:0000256" key="2">
    <source>
        <dbReference type="ARBA" id="ARBA00009773"/>
    </source>
</evidence>
<name>A0A9Q4HVY9_9BACI</name>
<evidence type="ECO:0000313" key="7">
    <source>
        <dbReference type="EMBL" id="MCY9186249.1"/>
    </source>
</evidence>
<evidence type="ECO:0000313" key="8">
    <source>
        <dbReference type="EMBL" id="WAT20479.1"/>
    </source>
</evidence>
<dbReference type="Proteomes" id="UP001164713">
    <property type="component" value="Chromosome"/>
</dbReference>
<dbReference type="EMBL" id="CP114066">
    <property type="protein sequence ID" value="WAT20479.1"/>
    <property type="molecule type" value="Genomic_DNA"/>
</dbReference>
<dbReference type="AlphaFoldDB" id="A0A9Q4HVY9"/>
<protein>
    <submittedName>
        <fullName evidence="7">AI-2E family transporter</fullName>
    </submittedName>
</protein>
<evidence type="ECO:0000313" key="9">
    <source>
        <dbReference type="Proteomes" id="UP001073053"/>
    </source>
</evidence>
<feature type="transmembrane region" description="Helical" evidence="6">
    <location>
        <begin position="175"/>
        <end position="197"/>
    </location>
</feature>
<evidence type="ECO:0000313" key="10">
    <source>
        <dbReference type="Proteomes" id="UP001164713"/>
    </source>
</evidence>
<dbReference type="KEGG" id="bht:DIC78_15635"/>
<accession>A0A9Q4HVY9</accession>
<feature type="transmembrane region" description="Helical" evidence="6">
    <location>
        <begin position="233"/>
        <end position="255"/>
    </location>
</feature>
<comment type="similarity">
    <text evidence="2">Belongs to the autoinducer-2 exporter (AI-2E) (TC 2.A.86) family.</text>
</comment>
<feature type="transmembrane region" description="Helical" evidence="6">
    <location>
        <begin position="88"/>
        <end position="108"/>
    </location>
</feature>
<dbReference type="PANTHER" id="PTHR21716">
    <property type="entry name" value="TRANSMEMBRANE PROTEIN"/>
    <property type="match status" value="1"/>
</dbReference>
<sequence length="388" mass="43601">METLQTWSGRFKRFFLDNKFVLFLLVLLLIGLNILVFTKTSFIFTPIIVLLKTISLPIILTGIVFYLLNPVVDFLERRRIRRIYSILLLYLLIIGLITITIVSIIPFLKEQIMSLIDNIPRYVDVVENQTKELIGSNFVNQAQQTMNINISDLATKVSDQAATIVNSTFTGVGNFIGALTEIIISIVTVPFILFYLLKDGKKLPIYILKFVPTQLKEQTYTVLSEMNHRLSSYIRGQIIVSFCIGFLLFIGYLIIGLDYASLLAVIAACTSIVPYLGPTIAITPAIIIAIVTSPLMLLKLVIVWTIVQLIEGKLISPQIMGKNLHIHPITIIFLLLTAGKLFGVIGIILAIPGYAVAKVITTHLFDWFKMQSHLYDEEKNENAKSHKA</sequence>
<keyword evidence="5 6" id="KW-0472">Membrane</keyword>
<keyword evidence="3 6" id="KW-0812">Transmembrane</keyword>
<dbReference type="Proteomes" id="UP001073053">
    <property type="component" value="Unassembled WGS sequence"/>
</dbReference>
<reference evidence="7" key="1">
    <citation type="submission" date="2022-02" db="EMBL/GenBank/DDBJ databases">
        <title>Crop Bioprotection Bacillus Genome Sequencing.</title>
        <authorList>
            <person name="Dunlap C."/>
        </authorList>
    </citation>
    <scope>NUCLEOTIDE SEQUENCE</scope>
    <source>
        <strain evidence="7">EC49O2N-C10</strain>
    </source>
</reference>
<evidence type="ECO:0000256" key="1">
    <source>
        <dbReference type="ARBA" id="ARBA00004141"/>
    </source>
</evidence>
<evidence type="ECO:0000256" key="3">
    <source>
        <dbReference type="ARBA" id="ARBA00022692"/>
    </source>
</evidence>
<dbReference type="EMBL" id="JALAWA010000011">
    <property type="protein sequence ID" value="MCY9186249.1"/>
    <property type="molecule type" value="Genomic_DNA"/>
</dbReference>